<dbReference type="PANTHER" id="PTHR22604">
    <property type="entry name" value="OXIDOREDUCTASES"/>
    <property type="match status" value="1"/>
</dbReference>
<name>A0A6F8YDS2_9ACTN</name>
<evidence type="ECO:0000313" key="3">
    <source>
        <dbReference type="Proteomes" id="UP000503011"/>
    </source>
</evidence>
<dbReference type="AlphaFoldDB" id="A0A6F8YDS2"/>
<protein>
    <recommendedName>
        <fullName evidence="4">Gfo/Idh/MocA-like oxidoreductase C-terminal domain-containing protein</fullName>
    </recommendedName>
</protein>
<keyword evidence="1" id="KW-0560">Oxidoreductase</keyword>
<organism evidence="2 3">
    <name type="scientific">Phytohabitans suffuscus</name>
    <dbReference type="NCBI Taxonomy" id="624315"/>
    <lineage>
        <taxon>Bacteria</taxon>
        <taxon>Bacillati</taxon>
        <taxon>Actinomycetota</taxon>
        <taxon>Actinomycetes</taxon>
        <taxon>Micromonosporales</taxon>
        <taxon>Micromonosporaceae</taxon>
    </lineage>
</organism>
<accession>A0A6F8YDS2</accession>
<dbReference type="Gene3D" id="3.30.360.10">
    <property type="entry name" value="Dihydrodipicolinate Reductase, domain 2"/>
    <property type="match status" value="1"/>
</dbReference>
<dbReference type="PANTHER" id="PTHR22604:SF105">
    <property type="entry name" value="TRANS-1,2-DIHYDROBENZENE-1,2-DIOL DEHYDROGENASE"/>
    <property type="match status" value="1"/>
</dbReference>
<dbReference type="KEGG" id="psuu:Psuf_015230"/>
<dbReference type="EMBL" id="AP022871">
    <property type="protein sequence ID" value="BCB84210.1"/>
    <property type="molecule type" value="Genomic_DNA"/>
</dbReference>
<dbReference type="GO" id="GO:0016491">
    <property type="term" value="F:oxidoreductase activity"/>
    <property type="evidence" value="ECO:0007669"/>
    <property type="project" value="UniProtKB-KW"/>
</dbReference>
<dbReference type="SUPFAM" id="SSF55347">
    <property type="entry name" value="Glyceraldehyde-3-phosphate dehydrogenase-like, C-terminal domain"/>
    <property type="match status" value="1"/>
</dbReference>
<evidence type="ECO:0000313" key="2">
    <source>
        <dbReference type="EMBL" id="BCB84210.1"/>
    </source>
</evidence>
<dbReference type="Proteomes" id="UP000503011">
    <property type="component" value="Chromosome"/>
</dbReference>
<reference evidence="2 3" key="1">
    <citation type="submission" date="2020-03" db="EMBL/GenBank/DDBJ databases">
        <title>Whole genome shotgun sequence of Phytohabitans suffuscus NBRC 105367.</title>
        <authorList>
            <person name="Komaki H."/>
            <person name="Tamura T."/>
        </authorList>
    </citation>
    <scope>NUCLEOTIDE SEQUENCE [LARGE SCALE GENOMIC DNA]</scope>
    <source>
        <strain evidence="2 3">NBRC 105367</strain>
    </source>
</reference>
<sequence length="148" mass="15917">MELLAVLFPRLSGLLVPVRPVLCVLPAEEIGPQLDHGDRRQASVSTSLWGLSGISASVLGTDARVTFDGPFLRPTILRLSARDGRTYEFDGRVRNGFQYEVAEVARCVAAGRTESPTLPLADSIAVLEVIDGARRTLGVRYPGEATAL</sequence>
<reference evidence="2 3" key="2">
    <citation type="submission" date="2020-03" db="EMBL/GenBank/DDBJ databases">
        <authorList>
            <person name="Ichikawa N."/>
            <person name="Kimura A."/>
            <person name="Kitahashi Y."/>
            <person name="Uohara A."/>
        </authorList>
    </citation>
    <scope>NUCLEOTIDE SEQUENCE [LARGE SCALE GENOMIC DNA]</scope>
    <source>
        <strain evidence="2 3">NBRC 105367</strain>
    </source>
</reference>
<evidence type="ECO:0000256" key="1">
    <source>
        <dbReference type="ARBA" id="ARBA00023002"/>
    </source>
</evidence>
<evidence type="ECO:0008006" key="4">
    <source>
        <dbReference type="Google" id="ProtNLM"/>
    </source>
</evidence>
<dbReference type="InterPro" id="IPR050984">
    <property type="entry name" value="Gfo/Idh/MocA_domain"/>
</dbReference>
<keyword evidence="3" id="KW-1185">Reference proteome</keyword>
<gene>
    <name evidence="2" type="ORF">Psuf_015230</name>
</gene>
<proteinExistence type="predicted"/>